<evidence type="ECO:0000313" key="12">
    <source>
        <dbReference type="EMBL" id="VZO38157.1"/>
    </source>
</evidence>
<dbReference type="CDD" id="cd00207">
    <property type="entry name" value="fer2"/>
    <property type="match status" value="1"/>
</dbReference>
<dbReference type="PROSITE" id="PS00197">
    <property type="entry name" value="2FE2S_FER_1"/>
    <property type="match status" value="1"/>
</dbReference>
<dbReference type="Pfam" id="PF00111">
    <property type="entry name" value="Fer2"/>
    <property type="match status" value="1"/>
</dbReference>
<dbReference type="AlphaFoldDB" id="A0A7M4DLJ7"/>
<dbReference type="EMBL" id="CACRYJ010000045">
    <property type="protein sequence ID" value="VZO38157.1"/>
    <property type="molecule type" value="Genomic_DNA"/>
</dbReference>
<keyword evidence="6" id="KW-0408">Iron</keyword>
<keyword evidence="8" id="KW-1133">Transmembrane helix</keyword>
<evidence type="ECO:0000256" key="5">
    <source>
        <dbReference type="ARBA" id="ARBA00023002"/>
    </source>
</evidence>
<dbReference type="CDD" id="cd06185">
    <property type="entry name" value="PDR_like"/>
    <property type="match status" value="1"/>
</dbReference>
<dbReference type="PRINTS" id="PR00409">
    <property type="entry name" value="PHDIOXRDTASE"/>
</dbReference>
<dbReference type="RefSeq" id="WP_156741729.1">
    <property type="nucleotide sequence ID" value="NZ_CACRYJ010000045.1"/>
</dbReference>
<dbReference type="PROSITE" id="PS51384">
    <property type="entry name" value="FAD_FR"/>
    <property type="match status" value="1"/>
</dbReference>
<dbReference type="Gene3D" id="3.40.50.80">
    <property type="entry name" value="Nucleotide-binding domain of ferredoxin-NADP reductase (FNR) module"/>
    <property type="match status" value="1"/>
</dbReference>
<dbReference type="Gene3D" id="3.10.20.30">
    <property type="match status" value="1"/>
</dbReference>
<dbReference type="CDD" id="cd03467">
    <property type="entry name" value="Rieske"/>
    <property type="match status" value="1"/>
</dbReference>
<dbReference type="SUPFAM" id="SSF63380">
    <property type="entry name" value="Riboflavin synthase domain-like"/>
    <property type="match status" value="1"/>
</dbReference>
<dbReference type="PANTHER" id="PTHR47354">
    <property type="entry name" value="NADH OXIDOREDUCTASE HCR"/>
    <property type="match status" value="1"/>
</dbReference>
<feature type="domain" description="Rieske" evidence="10">
    <location>
        <begin position="4"/>
        <end position="117"/>
    </location>
</feature>
<comment type="caution">
    <text evidence="12">The sequence shown here is derived from an EMBL/GenBank/DDBJ whole genome shotgun (WGS) entry which is preliminary data.</text>
</comment>
<feature type="domain" description="2Fe-2S ferredoxin-type" evidence="9">
    <location>
        <begin position="348"/>
        <end position="436"/>
    </location>
</feature>
<protein>
    <submittedName>
        <fullName evidence="12">Phthalate 4,5-dioxygenase oxygenase reductase subunit</fullName>
        <ecNumber evidence="12">1.14.12.7</ecNumber>
    </submittedName>
</protein>
<evidence type="ECO:0000313" key="13">
    <source>
        <dbReference type="Proteomes" id="UP000419743"/>
    </source>
</evidence>
<evidence type="ECO:0000259" key="11">
    <source>
        <dbReference type="PROSITE" id="PS51384"/>
    </source>
</evidence>
<dbReference type="PROSITE" id="PS51296">
    <property type="entry name" value="RIESKE"/>
    <property type="match status" value="1"/>
</dbReference>
<evidence type="ECO:0000259" key="10">
    <source>
        <dbReference type="PROSITE" id="PS51296"/>
    </source>
</evidence>
<feature type="domain" description="FAD-binding FR-type" evidence="11">
    <location>
        <begin position="122"/>
        <end position="224"/>
    </location>
</feature>
<dbReference type="GO" id="GO:0051537">
    <property type="term" value="F:2 iron, 2 sulfur cluster binding"/>
    <property type="evidence" value="ECO:0007669"/>
    <property type="project" value="UniProtKB-KW"/>
</dbReference>
<sequence length="436" mass="46982">MSGPLLARLEDIPSAGEGPFRCSVDGEELGLFRVGEQVIAWRDLCPHEAAQVCRGTIAGTRLESDVGDYRFGRAREILRCPWHGWEFDLRTGHHLASGSGARLRSHPIEVRDGLVFDAAGLAHDRELVITGRHEVAEAVVVLDLSPADDAPLPAWAPGAHIDLELASGRRRQYSLCGDPRDRTSYRIAVLREVAGRGGSAEVHDDGQLGARLLMKRIRNRFPLVGASRYLFIAGGIGITAMLAMARSVSRRRGAAELVYVGRTSDAMPFRDEVAALGFARTIMTDADGRPDLTAMLAATGDETVIYCCGPTEMITQVAAAGERLGRRVVTESFTGPATPAHADDQDGRDFDVVLAGSGQRVTVGATETILEALRREGIGHAASSCEQGWCGSCETRVLEGAPQHRDTVLTDAEREESDRMMICVGRATGDCLTLDL</sequence>
<evidence type="ECO:0000256" key="3">
    <source>
        <dbReference type="ARBA" id="ARBA00022714"/>
    </source>
</evidence>
<keyword evidence="2" id="KW-0285">Flavoprotein</keyword>
<keyword evidence="7" id="KW-0411">Iron-sulfur</keyword>
<dbReference type="SUPFAM" id="SSF50022">
    <property type="entry name" value="ISP domain"/>
    <property type="match status" value="1"/>
</dbReference>
<keyword evidence="8" id="KW-0812">Transmembrane</keyword>
<dbReference type="InterPro" id="IPR050415">
    <property type="entry name" value="MRET"/>
</dbReference>
<name>A0A7M4DLJ7_9MICO</name>
<dbReference type="InterPro" id="IPR036922">
    <property type="entry name" value="Rieske_2Fe-2S_sf"/>
</dbReference>
<dbReference type="InterPro" id="IPR017938">
    <property type="entry name" value="Riboflavin_synthase-like_b-brl"/>
</dbReference>
<accession>A0A7M4DLJ7</accession>
<gene>
    <name evidence="12" type="primary">pht2</name>
    <name evidence="12" type="ORF">HALOF300_03014</name>
</gene>
<proteinExistence type="predicted"/>
<dbReference type="GO" id="GO:0018620">
    <property type="term" value="F:phthalate 4,5-dioxygenase activity"/>
    <property type="evidence" value="ECO:0007669"/>
    <property type="project" value="UniProtKB-EC"/>
</dbReference>
<reference evidence="12 13" key="1">
    <citation type="submission" date="2019-11" db="EMBL/GenBank/DDBJ databases">
        <authorList>
            <person name="Criscuolo A."/>
        </authorList>
    </citation>
    <scope>NUCLEOTIDE SEQUENCE [LARGE SCALE GENOMIC DNA]</scope>
    <source>
        <strain evidence="12">CIP111667</strain>
    </source>
</reference>
<keyword evidence="8" id="KW-0472">Membrane</keyword>
<dbReference type="InterPro" id="IPR017927">
    <property type="entry name" value="FAD-bd_FR_type"/>
</dbReference>
<dbReference type="GO" id="GO:0046872">
    <property type="term" value="F:metal ion binding"/>
    <property type="evidence" value="ECO:0007669"/>
    <property type="project" value="UniProtKB-KW"/>
</dbReference>
<evidence type="ECO:0000256" key="4">
    <source>
        <dbReference type="ARBA" id="ARBA00022723"/>
    </source>
</evidence>
<organism evidence="12 13">
    <name type="scientific">Occultella aeris</name>
    <dbReference type="NCBI Taxonomy" id="2761496"/>
    <lineage>
        <taxon>Bacteria</taxon>
        <taxon>Bacillati</taxon>
        <taxon>Actinomycetota</taxon>
        <taxon>Actinomycetes</taxon>
        <taxon>Micrococcales</taxon>
        <taxon>Ruaniaceae</taxon>
        <taxon>Occultella</taxon>
    </lineage>
</organism>
<evidence type="ECO:0000259" key="9">
    <source>
        <dbReference type="PROSITE" id="PS51085"/>
    </source>
</evidence>
<dbReference type="Proteomes" id="UP000419743">
    <property type="component" value="Unassembled WGS sequence"/>
</dbReference>
<keyword evidence="3" id="KW-0001">2Fe-2S</keyword>
<dbReference type="InterPro" id="IPR036010">
    <property type="entry name" value="2Fe-2S_ferredoxin-like_sf"/>
</dbReference>
<keyword evidence="4" id="KW-0479">Metal-binding</keyword>
<evidence type="ECO:0000256" key="2">
    <source>
        <dbReference type="ARBA" id="ARBA00022630"/>
    </source>
</evidence>
<dbReference type="InterPro" id="IPR001041">
    <property type="entry name" value="2Fe-2S_ferredoxin-type"/>
</dbReference>
<dbReference type="InterPro" id="IPR017941">
    <property type="entry name" value="Rieske_2Fe-2S"/>
</dbReference>
<dbReference type="Pfam" id="PF00355">
    <property type="entry name" value="Rieske"/>
    <property type="match status" value="1"/>
</dbReference>
<dbReference type="Gene3D" id="2.102.10.10">
    <property type="entry name" value="Rieske [2Fe-2S] iron-sulphur domain"/>
    <property type="match status" value="1"/>
</dbReference>
<dbReference type="EC" id="1.14.12.7" evidence="12"/>
<dbReference type="PROSITE" id="PS51085">
    <property type="entry name" value="2FE2S_FER_2"/>
    <property type="match status" value="1"/>
</dbReference>
<evidence type="ECO:0000256" key="8">
    <source>
        <dbReference type="SAM" id="Phobius"/>
    </source>
</evidence>
<dbReference type="InterPro" id="IPR006058">
    <property type="entry name" value="2Fe2S_fd_BS"/>
</dbReference>
<keyword evidence="5 12" id="KW-0560">Oxidoreductase</keyword>
<comment type="cofactor">
    <cofactor evidence="1">
        <name>FAD</name>
        <dbReference type="ChEBI" id="CHEBI:57692"/>
    </cofactor>
</comment>
<keyword evidence="12" id="KW-0223">Dioxygenase</keyword>
<dbReference type="SUPFAM" id="SSF54292">
    <property type="entry name" value="2Fe-2S ferredoxin-like"/>
    <property type="match status" value="1"/>
</dbReference>
<dbReference type="SUPFAM" id="SSF52343">
    <property type="entry name" value="Ferredoxin reductase-like, C-terminal NADP-linked domain"/>
    <property type="match status" value="1"/>
</dbReference>
<evidence type="ECO:0000256" key="7">
    <source>
        <dbReference type="ARBA" id="ARBA00023014"/>
    </source>
</evidence>
<dbReference type="InterPro" id="IPR012675">
    <property type="entry name" value="Beta-grasp_dom_sf"/>
</dbReference>
<feature type="transmembrane region" description="Helical" evidence="8">
    <location>
        <begin position="221"/>
        <end position="244"/>
    </location>
</feature>
<dbReference type="Gene3D" id="2.40.30.10">
    <property type="entry name" value="Translation factors"/>
    <property type="match status" value="1"/>
</dbReference>
<evidence type="ECO:0000256" key="6">
    <source>
        <dbReference type="ARBA" id="ARBA00023004"/>
    </source>
</evidence>
<evidence type="ECO:0000256" key="1">
    <source>
        <dbReference type="ARBA" id="ARBA00001974"/>
    </source>
</evidence>
<dbReference type="PANTHER" id="PTHR47354:SF1">
    <property type="entry name" value="CARNITINE MONOOXYGENASE REDUCTASE SUBUNIT"/>
    <property type="match status" value="1"/>
</dbReference>
<dbReference type="GO" id="GO:0004497">
    <property type="term" value="F:monooxygenase activity"/>
    <property type="evidence" value="ECO:0007669"/>
    <property type="project" value="UniProtKB-ARBA"/>
</dbReference>
<dbReference type="InterPro" id="IPR039261">
    <property type="entry name" value="FNR_nucleotide-bd"/>
</dbReference>
<keyword evidence="13" id="KW-1185">Reference proteome</keyword>